<proteinExistence type="inferred from homology"/>
<dbReference type="InterPro" id="IPR004883">
    <property type="entry name" value="LOB"/>
</dbReference>
<dbReference type="PANTHER" id="PTHR31301">
    <property type="entry name" value="LOB DOMAIN-CONTAINING PROTEIN 4-RELATED"/>
    <property type="match status" value="1"/>
</dbReference>
<comment type="caution">
    <text evidence="7">The sequence shown here is derived from an EMBL/GenBank/DDBJ whole genome shotgun (WGS) entry which is preliminary data.</text>
</comment>
<name>A0A835QE57_VANPL</name>
<dbReference type="Proteomes" id="UP000636800">
    <property type="component" value="Unassembled WGS sequence"/>
</dbReference>
<evidence type="ECO:0000256" key="4">
    <source>
        <dbReference type="ARBA" id="ARBA00023242"/>
    </source>
</evidence>
<dbReference type="Pfam" id="PF03195">
    <property type="entry name" value="LOB"/>
    <property type="match status" value="1"/>
</dbReference>
<dbReference type="OrthoDB" id="1921208at2759"/>
<evidence type="ECO:0000256" key="2">
    <source>
        <dbReference type="ARBA" id="ARBA00005474"/>
    </source>
</evidence>
<dbReference type="AlphaFoldDB" id="A0A835QE57"/>
<evidence type="ECO:0000256" key="3">
    <source>
        <dbReference type="ARBA" id="ARBA00022473"/>
    </source>
</evidence>
<feature type="transmembrane region" description="Helical" evidence="5">
    <location>
        <begin position="300"/>
        <end position="332"/>
    </location>
</feature>
<organism evidence="7 8">
    <name type="scientific">Vanilla planifolia</name>
    <name type="common">Vanilla</name>
    <dbReference type="NCBI Taxonomy" id="51239"/>
    <lineage>
        <taxon>Eukaryota</taxon>
        <taxon>Viridiplantae</taxon>
        <taxon>Streptophyta</taxon>
        <taxon>Embryophyta</taxon>
        <taxon>Tracheophyta</taxon>
        <taxon>Spermatophyta</taxon>
        <taxon>Magnoliopsida</taxon>
        <taxon>Liliopsida</taxon>
        <taxon>Asparagales</taxon>
        <taxon>Orchidaceae</taxon>
        <taxon>Vanilloideae</taxon>
        <taxon>Vanilleae</taxon>
        <taxon>Vanilla</taxon>
    </lineage>
</organism>
<sequence length="419" mass="46283">MRLWRLVLSVEMSRSPQRFPPLPDCRSPFQRLIPSKTKRFGVHISLIPTCTAGGKSSQRSHHRRQCRLVQIDLRFTRSDPSPHPRRRPQRGRERNSHVVIELAVRGVQISAAKCTQGCVFSPYFLSDQLTKFANVHRVFGASNGEVVERAPIAEGGRSELARVRGGGADSRSGLRMRGVHLRPPAQASTTAARTLRGEEGTIGVRRRCFSPSAPVSAGDVGSNGDGIRIGCGGCGGDNFTTAGSSFASYGGVRRVVLGAGGQLNEVLFQGNYGHSVQRSHHQRRGSDDGRWCRAVFFMRAFLLSFFAGMLEVGMLLSLTLFSFHVLTAVTWYGEHRSEEVSTYKPFSPSLPLHLSLYISLSIDEFLINLLRESYCIIVVLEEHQAFAFGSHEFNAHMLTDKFDRTVQIGTQAHISKSSA</sequence>
<protein>
    <recommendedName>
        <fullName evidence="6">LOB domain-containing protein</fullName>
    </recommendedName>
</protein>
<keyword evidence="5" id="KW-0472">Membrane</keyword>
<reference evidence="7 8" key="1">
    <citation type="journal article" date="2020" name="Nat. Food">
        <title>A phased Vanilla planifolia genome enables genetic improvement of flavour and production.</title>
        <authorList>
            <person name="Hasing T."/>
            <person name="Tang H."/>
            <person name="Brym M."/>
            <person name="Khazi F."/>
            <person name="Huang T."/>
            <person name="Chambers A.H."/>
        </authorList>
    </citation>
    <scope>NUCLEOTIDE SEQUENCE [LARGE SCALE GENOMIC DNA]</scope>
    <source>
        <tissue evidence="7">Leaf</tissue>
    </source>
</reference>
<dbReference type="PANTHER" id="PTHR31301:SF83">
    <property type="entry name" value="PROTEIN ASYMMETRIC LEAVES 2"/>
    <property type="match status" value="1"/>
</dbReference>
<keyword evidence="3" id="KW-0217">Developmental protein</keyword>
<evidence type="ECO:0000256" key="5">
    <source>
        <dbReference type="SAM" id="Phobius"/>
    </source>
</evidence>
<dbReference type="GO" id="GO:0005634">
    <property type="term" value="C:nucleus"/>
    <property type="evidence" value="ECO:0007669"/>
    <property type="project" value="UniProtKB-SubCell"/>
</dbReference>
<evidence type="ECO:0000313" key="7">
    <source>
        <dbReference type="EMBL" id="KAG0467163.1"/>
    </source>
</evidence>
<comment type="similarity">
    <text evidence="2">Belongs to the LOB domain-containing protein family.</text>
</comment>
<dbReference type="EMBL" id="JADCNL010000009">
    <property type="protein sequence ID" value="KAG0467163.1"/>
    <property type="molecule type" value="Genomic_DNA"/>
</dbReference>
<feature type="domain" description="LOB" evidence="6">
    <location>
        <begin position="111"/>
        <end position="143"/>
    </location>
</feature>
<evidence type="ECO:0000259" key="6">
    <source>
        <dbReference type="Pfam" id="PF03195"/>
    </source>
</evidence>
<evidence type="ECO:0000256" key="1">
    <source>
        <dbReference type="ARBA" id="ARBA00004123"/>
    </source>
</evidence>
<gene>
    <name evidence="7" type="ORF">HPP92_018743</name>
</gene>
<comment type="subcellular location">
    <subcellularLocation>
        <location evidence="1">Nucleus</location>
    </subcellularLocation>
</comment>
<keyword evidence="5" id="KW-0812">Transmembrane</keyword>
<evidence type="ECO:0000313" key="8">
    <source>
        <dbReference type="Proteomes" id="UP000636800"/>
    </source>
</evidence>
<keyword evidence="4" id="KW-0539">Nucleus</keyword>
<keyword evidence="5" id="KW-1133">Transmembrane helix</keyword>
<keyword evidence="8" id="KW-1185">Reference proteome</keyword>
<accession>A0A835QE57</accession>